<dbReference type="GO" id="GO:0046820">
    <property type="term" value="F:4-amino-4-deoxychorismate synthase activity"/>
    <property type="evidence" value="ECO:0007669"/>
    <property type="project" value="UniProtKB-EC"/>
</dbReference>
<dbReference type="SUPFAM" id="SSF56322">
    <property type="entry name" value="ADC synthase"/>
    <property type="match status" value="1"/>
</dbReference>
<dbReference type="EMBL" id="CP009687">
    <property type="protein sequence ID" value="AKL94426.1"/>
    <property type="molecule type" value="Genomic_DNA"/>
</dbReference>
<dbReference type="InterPro" id="IPR005802">
    <property type="entry name" value="ADC_synth_comp_1"/>
</dbReference>
<organism evidence="3 4">
    <name type="scientific">Clostridium aceticum</name>
    <dbReference type="NCBI Taxonomy" id="84022"/>
    <lineage>
        <taxon>Bacteria</taxon>
        <taxon>Bacillati</taxon>
        <taxon>Bacillota</taxon>
        <taxon>Clostridia</taxon>
        <taxon>Eubacteriales</taxon>
        <taxon>Clostridiaceae</taxon>
        <taxon>Clostridium</taxon>
    </lineage>
</organism>
<keyword evidence="3" id="KW-0032">Aminotransferase</keyword>
<dbReference type="PANTHER" id="PTHR11236:SF9">
    <property type="entry name" value="ANTHRANILATE SYNTHASE COMPONENT 1"/>
    <property type="match status" value="1"/>
</dbReference>
<keyword evidence="4" id="KW-1185">Reference proteome</keyword>
<dbReference type="RefSeq" id="WP_044823432.1">
    <property type="nucleotide sequence ID" value="NZ_CP009687.1"/>
</dbReference>
<dbReference type="InterPro" id="IPR005801">
    <property type="entry name" value="ADC_synthase"/>
</dbReference>
<dbReference type="InterPro" id="IPR019999">
    <property type="entry name" value="Anth_synth_I-like"/>
</dbReference>
<feature type="domain" description="Chorismate-utilising enzyme C-terminal" evidence="1">
    <location>
        <begin position="193"/>
        <end position="446"/>
    </location>
</feature>
<dbReference type="OrthoDB" id="9803598at2"/>
<sequence length="456" mass="51845">MYVKEINTALDSFQLYTIFKEEPYSFFLDSGMADGKLGKYSFIGFNPLMVFKSKNKEITIVENNMKETFYGNPFETLKEVYTKYKMDYKSEFPFVGGFVGYLSYDLCHHIENLPRTAIDDVKIPDCYFGLYDGIIIVDHNTNRTYLAALGINEDEENIVNKLSKIIYEEETKGVKINISNKSQSVEFKSNFTKETYVNAVNKIRDYIRAGDIYQANLTQRFECDIDQPPYELYGKLRSINPAPFASLIDFGEGHIVSSSPERFIQIKDNVIETRPIKGTRPRGRTPEEDIANREDLLNSEKDKAELLMIVDLERNDLGRVAKTGTVKVTELFVLEEYATVYHLVSTIQAEMKENCDVIDCITATFPGGSITGAPKIRAMEIIDELEPTQRNIYTGSIGYIGLNGDIDLNIVIRTIICKDGKAYFQAGGGLVWDSDPQLEYEETLHKSRAMMEALNS</sequence>
<dbReference type="Pfam" id="PF00425">
    <property type="entry name" value="Chorismate_bind"/>
    <property type="match status" value="1"/>
</dbReference>
<dbReference type="PATRIC" id="fig|84022.5.peg.2408"/>
<feature type="domain" description="Anthranilate synthase component I N-terminal" evidence="2">
    <location>
        <begin position="12"/>
        <end position="146"/>
    </location>
</feature>
<name>A0A0D8IE60_9CLOT</name>
<keyword evidence="3" id="KW-0808">Transferase</keyword>
<dbReference type="InterPro" id="IPR006805">
    <property type="entry name" value="Anth_synth_I_N"/>
</dbReference>
<dbReference type="AlphaFoldDB" id="A0A0D8IE60"/>
<evidence type="ECO:0000313" key="3">
    <source>
        <dbReference type="EMBL" id="AKL94426.1"/>
    </source>
</evidence>
<evidence type="ECO:0000313" key="4">
    <source>
        <dbReference type="Proteomes" id="UP000035704"/>
    </source>
</evidence>
<reference evidence="3 4" key="1">
    <citation type="submission" date="2014-10" db="EMBL/GenBank/DDBJ databases">
        <title>Genome sequence of Clostridium aceticum DSM 1496.</title>
        <authorList>
            <person name="Poehlein A."/>
            <person name="Schiel-Bengelsdorf B."/>
            <person name="Gottschalk G."/>
            <person name="Duerre P."/>
            <person name="Daniel R."/>
        </authorList>
    </citation>
    <scope>NUCLEOTIDE SEQUENCE [LARGE SCALE GENOMIC DNA]</scope>
    <source>
        <strain evidence="3 4">DSM 1496</strain>
    </source>
</reference>
<dbReference type="NCBIfam" id="TIGR00553">
    <property type="entry name" value="pabB"/>
    <property type="match status" value="1"/>
</dbReference>
<dbReference type="InterPro" id="IPR015890">
    <property type="entry name" value="Chorismate_C"/>
</dbReference>
<dbReference type="STRING" id="84022.CACET_c09190"/>
<evidence type="ECO:0000259" key="2">
    <source>
        <dbReference type="Pfam" id="PF04715"/>
    </source>
</evidence>
<dbReference type="Proteomes" id="UP000035704">
    <property type="component" value="Chromosome"/>
</dbReference>
<gene>
    <name evidence="3" type="primary">pabB</name>
    <name evidence="3" type="ORF">CACET_c09190</name>
</gene>
<dbReference type="GO" id="GO:0000162">
    <property type="term" value="P:L-tryptophan biosynthetic process"/>
    <property type="evidence" value="ECO:0007669"/>
    <property type="project" value="TreeGrafter"/>
</dbReference>
<dbReference type="EC" id="2.6.1.85" evidence="3"/>
<protein>
    <submittedName>
        <fullName evidence="3">Para-aminobenzoate synthase component 1</fullName>
        <ecNumber evidence="3">2.6.1.85</ecNumber>
    </submittedName>
</protein>
<proteinExistence type="predicted"/>
<dbReference type="GO" id="GO:0009396">
    <property type="term" value="P:folic acid-containing compound biosynthetic process"/>
    <property type="evidence" value="ECO:0007669"/>
    <property type="project" value="InterPro"/>
</dbReference>
<dbReference type="PANTHER" id="PTHR11236">
    <property type="entry name" value="AMINOBENZOATE/ANTHRANILATE SYNTHASE"/>
    <property type="match status" value="1"/>
</dbReference>
<dbReference type="Gene3D" id="3.60.120.10">
    <property type="entry name" value="Anthranilate synthase"/>
    <property type="match status" value="1"/>
</dbReference>
<dbReference type="Pfam" id="PF04715">
    <property type="entry name" value="Anth_synt_I_N"/>
    <property type="match status" value="1"/>
</dbReference>
<accession>A0A0D8IE60</accession>
<dbReference type="PRINTS" id="PR00095">
    <property type="entry name" value="ANTSNTHASEI"/>
</dbReference>
<dbReference type="KEGG" id="cace:CACET_c09190"/>
<evidence type="ECO:0000259" key="1">
    <source>
        <dbReference type="Pfam" id="PF00425"/>
    </source>
</evidence>